<dbReference type="InterPro" id="IPR050598">
    <property type="entry name" value="AminoAcid_Transporter"/>
</dbReference>
<evidence type="ECO:0000256" key="4">
    <source>
        <dbReference type="ARBA" id="ARBA00023136"/>
    </source>
</evidence>
<proteinExistence type="predicted"/>
<feature type="transmembrane region" description="Helical" evidence="5">
    <location>
        <begin position="303"/>
        <end position="323"/>
    </location>
</feature>
<evidence type="ECO:0000256" key="1">
    <source>
        <dbReference type="ARBA" id="ARBA00004141"/>
    </source>
</evidence>
<organism evidence="6 7">
    <name type="scientific">Spiroplasma diminutum CUAS-1</name>
    <dbReference type="NCBI Taxonomy" id="1276221"/>
    <lineage>
        <taxon>Bacteria</taxon>
        <taxon>Bacillati</taxon>
        <taxon>Mycoplasmatota</taxon>
        <taxon>Mollicutes</taxon>
        <taxon>Entomoplasmatales</taxon>
        <taxon>Spiroplasmataceae</taxon>
        <taxon>Spiroplasma</taxon>
    </lineage>
</organism>
<dbReference type="KEGG" id="sdi:SDIMI_v3c08310"/>
<keyword evidence="7" id="KW-1185">Reference proteome</keyword>
<feature type="transmembrane region" description="Helical" evidence="5">
    <location>
        <begin position="427"/>
        <end position="449"/>
    </location>
</feature>
<dbReference type="Gene3D" id="1.20.1740.10">
    <property type="entry name" value="Amino acid/polyamine transporter I"/>
    <property type="match status" value="1"/>
</dbReference>
<dbReference type="PATRIC" id="fig|1276221.3.peg.833"/>
<dbReference type="eggNOG" id="COG1113">
    <property type="taxonomic scope" value="Bacteria"/>
</dbReference>
<evidence type="ECO:0000256" key="2">
    <source>
        <dbReference type="ARBA" id="ARBA00022692"/>
    </source>
</evidence>
<name>S5MKN2_9MOLU</name>
<feature type="transmembrane region" description="Helical" evidence="5">
    <location>
        <begin position="15"/>
        <end position="34"/>
    </location>
</feature>
<dbReference type="PANTHER" id="PTHR11785">
    <property type="entry name" value="AMINO ACID TRANSPORTER"/>
    <property type="match status" value="1"/>
</dbReference>
<comment type="subcellular location">
    <subcellularLocation>
        <location evidence="1">Membrane</location>
        <topology evidence="1">Multi-pass membrane protein</topology>
    </subcellularLocation>
</comment>
<dbReference type="AlphaFoldDB" id="S5MKN2"/>
<dbReference type="InParanoid" id="S5MKN2"/>
<sequence>MIKVNKINKAKNKTFEFLTIFSMVFGIVVGSGIYLKNRTEPGGVLHEAGQNPWLALTVWMFIGVLCSMIMLTFIEAASATEKDGHSTAQSWANKFINRRTASLFSIMYICMYLPILAGLGALFTVKTIFDGINEFYIITNGVNLVNKIGKVEWMSLELFISTLVLVGFSLMNIYTHKPSKLIQSIFTIIKFLPLITIVIGGFTLFLTNSNSNNSFNPEEPYDNWSMNSFFATMIPILFAFDGFIYAATLQKDCEHKQVVAPAMMSAIIAVTAFYIIITVSIFFGASDGNVFKLFDNLFQKEPWIALLFKLIIACTILTTVNGYTTLIPKTVHSAVEENFIYKKNHTTEIGYIKSGFIGMIITLTIYVLFLIISIPLGWNDSSGEINYFIVANYSSNTTVMFGFLAYLIIMIYVLHNRRTKKVEVRKAKGGFAIGIISTSILSIILVYAYFDFLINKFKSGKIENMIDPIILIFFAIVLLIAWIINEVLISKQDIENNDFALRILPRNWFKYNKELEIEKFKSRN</sequence>
<dbReference type="GO" id="GO:0015179">
    <property type="term" value="F:L-amino acid transmembrane transporter activity"/>
    <property type="evidence" value="ECO:0007669"/>
    <property type="project" value="TreeGrafter"/>
</dbReference>
<feature type="transmembrane region" description="Helical" evidence="5">
    <location>
        <begin position="153"/>
        <end position="173"/>
    </location>
</feature>
<feature type="transmembrane region" description="Helical" evidence="5">
    <location>
        <begin position="103"/>
        <end position="125"/>
    </location>
</feature>
<dbReference type="OrthoDB" id="392043at2"/>
<feature type="transmembrane region" description="Helical" evidence="5">
    <location>
        <begin position="54"/>
        <end position="74"/>
    </location>
</feature>
<evidence type="ECO:0000313" key="7">
    <source>
        <dbReference type="Proteomes" id="UP000014983"/>
    </source>
</evidence>
<dbReference type="Pfam" id="PF13520">
    <property type="entry name" value="AA_permease_2"/>
    <property type="match status" value="1"/>
</dbReference>
<gene>
    <name evidence="6" type="ORF">SDIMI_v3c08310</name>
</gene>
<feature type="transmembrane region" description="Helical" evidence="5">
    <location>
        <begin position="185"/>
        <end position="206"/>
    </location>
</feature>
<feature type="transmembrane region" description="Helical" evidence="5">
    <location>
        <begin position="226"/>
        <end position="246"/>
    </location>
</feature>
<evidence type="ECO:0000313" key="6">
    <source>
        <dbReference type="EMBL" id="AGR42535.1"/>
    </source>
</evidence>
<feature type="transmembrane region" description="Helical" evidence="5">
    <location>
        <begin position="258"/>
        <end position="283"/>
    </location>
</feature>
<protein>
    <submittedName>
        <fullName evidence="6">Amino acid permease</fullName>
    </submittedName>
</protein>
<evidence type="ECO:0000256" key="3">
    <source>
        <dbReference type="ARBA" id="ARBA00022989"/>
    </source>
</evidence>
<feature type="transmembrane region" description="Helical" evidence="5">
    <location>
        <begin position="469"/>
        <end position="489"/>
    </location>
</feature>
<keyword evidence="3 5" id="KW-1133">Transmembrane helix</keyword>
<dbReference type="HOGENOM" id="CLU_039826_0_0_14"/>
<reference evidence="6 7" key="1">
    <citation type="journal article" date="2013" name="Genome Biol. Evol.">
        <title>Comparison of metabolic capacities and inference of gene content evolution in mosquito-associated Spiroplasma diminutum and S. taiwanense.</title>
        <authorList>
            <person name="Lo W.S."/>
            <person name="Ku C."/>
            <person name="Chen L.L."/>
            <person name="Chang T.H."/>
            <person name="Kuo C.H."/>
        </authorList>
    </citation>
    <scope>NUCLEOTIDE SEQUENCE [LARGE SCALE GENOMIC DNA]</scope>
    <source>
        <strain evidence="6">CUAS-1</strain>
    </source>
</reference>
<feature type="transmembrane region" description="Helical" evidence="5">
    <location>
        <begin position="398"/>
        <end position="415"/>
    </location>
</feature>
<dbReference type="Proteomes" id="UP000014983">
    <property type="component" value="Chromosome"/>
</dbReference>
<accession>S5MKN2</accession>
<dbReference type="EMBL" id="CP005076">
    <property type="protein sequence ID" value="AGR42535.1"/>
    <property type="molecule type" value="Genomic_DNA"/>
</dbReference>
<dbReference type="GO" id="GO:0016020">
    <property type="term" value="C:membrane"/>
    <property type="evidence" value="ECO:0007669"/>
    <property type="project" value="UniProtKB-SubCell"/>
</dbReference>
<dbReference type="STRING" id="1276221.SDIMI_v3c08310"/>
<dbReference type="RefSeq" id="WP_020836763.1">
    <property type="nucleotide sequence ID" value="NC_021833.1"/>
</dbReference>
<keyword evidence="4 5" id="KW-0472">Membrane</keyword>
<keyword evidence="2 5" id="KW-0812">Transmembrane</keyword>
<dbReference type="PANTHER" id="PTHR11785:SF512">
    <property type="entry name" value="SOBREMESA, ISOFORM B"/>
    <property type="match status" value="1"/>
</dbReference>
<dbReference type="PIRSF" id="PIRSF006060">
    <property type="entry name" value="AA_transporter"/>
    <property type="match status" value="1"/>
</dbReference>
<feature type="transmembrane region" description="Helical" evidence="5">
    <location>
        <begin position="356"/>
        <end position="378"/>
    </location>
</feature>
<evidence type="ECO:0000256" key="5">
    <source>
        <dbReference type="SAM" id="Phobius"/>
    </source>
</evidence>
<dbReference type="InterPro" id="IPR002293">
    <property type="entry name" value="AA/rel_permease1"/>
</dbReference>